<feature type="coiled-coil region" evidence="1">
    <location>
        <begin position="399"/>
        <end position="436"/>
    </location>
</feature>
<dbReference type="InterPro" id="IPR036869">
    <property type="entry name" value="J_dom_sf"/>
</dbReference>
<dbReference type="SUPFAM" id="SSF46565">
    <property type="entry name" value="Chaperone J-domain"/>
    <property type="match status" value="1"/>
</dbReference>
<dbReference type="RefSeq" id="XP_030512628.1">
    <property type="nucleotide sequence ID" value="XM_030656768.1"/>
</dbReference>
<dbReference type="AlphaFoldDB" id="A0A8B8MR42"/>
<dbReference type="PRINTS" id="PR00625">
    <property type="entry name" value="JDOMAIN"/>
</dbReference>
<evidence type="ECO:0000256" key="2">
    <source>
        <dbReference type="SAM" id="MobiDB-lite"/>
    </source>
</evidence>
<dbReference type="RefSeq" id="XP_030512629.1">
    <property type="nucleotide sequence ID" value="XM_030656769.1"/>
</dbReference>
<protein>
    <submittedName>
        <fullName evidence="5 6">Uncharacterized protein LOC115726746</fullName>
    </submittedName>
</protein>
<evidence type="ECO:0000313" key="4">
    <source>
        <dbReference type="Proteomes" id="UP000827889"/>
    </source>
</evidence>
<dbReference type="InterPro" id="IPR056988">
    <property type="entry name" value="Zn_ribbon_pln"/>
</dbReference>
<dbReference type="GeneID" id="115726746"/>
<feature type="region of interest" description="Disordered" evidence="2">
    <location>
        <begin position="279"/>
        <end position="381"/>
    </location>
</feature>
<evidence type="ECO:0000313" key="5">
    <source>
        <dbReference type="RefSeq" id="XP_030512626.1"/>
    </source>
</evidence>
<dbReference type="Proteomes" id="UP000827889">
    <property type="component" value="Chromosome 7"/>
</dbReference>
<dbReference type="InterPro" id="IPR001623">
    <property type="entry name" value="DnaJ_domain"/>
</dbReference>
<dbReference type="RefSeq" id="XP_030512626.1">
    <property type="nucleotide sequence ID" value="XM_030656766.1"/>
</dbReference>
<accession>A0A8B8MR42</accession>
<dbReference type="RefSeq" id="XP_030512627.1">
    <property type="nucleotide sequence ID" value="XM_030656767.1"/>
</dbReference>
<dbReference type="OrthoDB" id="66964at2759"/>
<dbReference type="PROSITE" id="PS50076">
    <property type="entry name" value="DNAJ_2"/>
    <property type="match status" value="1"/>
</dbReference>
<keyword evidence="1" id="KW-0175">Coiled coil</keyword>
<sequence>MEANKEEALKAKEVAEKRFAEKDFAGAKTYALKAKTLWPGLDGISQMVATFEVYMASAIHFNGEVDYYSILGLKPTADKYAVKRQYRKLAVLLHPDKNKCIGADGAFKLVSEAWTLLSDTAKRGSYDLKRNQHLASLVSQTSLSSVHGAGYTTHSNCFTPPTSQPTLDTFWTVCTSCKVQYEYLRKYVNKRLSCKNCRGIFVAVETGTAPVTGSFPYSPYTYLPGNGYGSHRSDGVSYVPTNAAYFMGNGVSGYHAGQGYEYTSNVSFQWSSPSGSSTAVVGPNGSAAVSSDAVYPANGKVHKARHRSSEKHAARNTLADTGPHLSGGVNGSSGLNMVRHDKRRKVVVGSEFRNGSEQVGVKSSPETKTEYDPKLSNSNELPARRCSAMPAFDARKLLMDKARMEIRKKLEEMKQKAAAAAAAAAAAKEAARLQAEAAGQSKLVSHSKASRSGPVSITVPDPDFHDFDKDRSEECFKPKQIWAIYDEEDGMPRLYCLIRQIISVKPFKILISYLSSKTDSEFGSVNWIDHGFTKSCGHFRAWTSDVVDQVNIFSHLLSKEKAGRGGCVRIYPRSGDIWAVYRNWSPHWDRSTPADVRHQYEMVEVVDDYSEELGVCVTPLIKLEGFKTVYQRNTSKDALRWIPRREMLRFSHRVPSWSLKGEANGKLPDGCWDLDPAATPDELLHAGIEVAA</sequence>
<dbReference type="InterPro" id="IPR024593">
    <property type="entry name" value="DUF3444"/>
</dbReference>
<evidence type="ECO:0000313" key="9">
    <source>
        <dbReference type="RefSeq" id="XP_048138487.1"/>
    </source>
</evidence>
<evidence type="ECO:0000313" key="6">
    <source>
        <dbReference type="RefSeq" id="XP_030512627.1"/>
    </source>
</evidence>
<name>A0A8B8MR42_9MYRT</name>
<dbReference type="Pfam" id="PF23551">
    <property type="entry name" value="Zn_ribbon_20"/>
    <property type="match status" value="1"/>
</dbReference>
<proteinExistence type="predicted"/>
<evidence type="ECO:0000313" key="8">
    <source>
        <dbReference type="RefSeq" id="XP_030512629.1"/>
    </source>
</evidence>
<keyword evidence="4" id="KW-1185">Reference proteome</keyword>
<gene>
    <name evidence="5 6 7 8 9" type="primary">LOC115726746</name>
</gene>
<dbReference type="Pfam" id="PF11926">
    <property type="entry name" value="DUF3444"/>
    <property type="match status" value="1"/>
</dbReference>
<dbReference type="Gene3D" id="1.10.287.110">
    <property type="entry name" value="DnaJ domain"/>
    <property type="match status" value="1"/>
</dbReference>
<dbReference type="KEGG" id="rarg:115726746"/>
<feature type="compositionally biased region" description="Basic residues" evidence="2">
    <location>
        <begin position="300"/>
        <end position="309"/>
    </location>
</feature>
<feature type="region of interest" description="Disordered" evidence="2">
    <location>
        <begin position="443"/>
        <end position="462"/>
    </location>
</feature>
<evidence type="ECO:0000256" key="1">
    <source>
        <dbReference type="SAM" id="Coils"/>
    </source>
</evidence>
<dbReference type="CDD" id="cd06257">
    <property type="entry name" value="DnaJ"/>
    <property type="match status" value="1"/>
</dbReference>
<evidence type="ECO:0000313" key="7">
    <source>
        <dbReference type="RefSeq" id="XP_030512628.1"/>
    </source>
</evidence>
<organism evidence="4 7">
    <name type="scientific">Rhodamnia argentea</name>
    <dbReference type="NCBI Taxonomy" id="178133"/>
    <lineage>
        <taxon>Eukaryota</taxon>
        <taxon>Viridiplantae</taxon>
        <taxon>Streptophyta</taxon>
        <taxon>Embryophyta</taxon>
        <taxon>Tracheophyta</taxon>
        <taxon>Spermatophyta</taxon>
        <taxon>Magnoliopsida</taxon>
        <taxon>eudicotyledons</taxon>
        <taxon>Gunneridae</taxon>
        <taxon>Pentapetalae</taxon>
        <taxon>rosids</taxon>
        <taxon>malvids</taxon>
        <taxon>Myrtales</taxon>
        <taxon>Myrtaceae</taxon>
        <taxon>Myrtoideae</taxon>
        <taxon>Myrteae</taxon>
        <taxon>Australasian group</taxon>
        <taxon>Rhodamnia</taxon>
    </lineage>
</organism>
<dbReference type="PANTHER" id="PTHR47374">
    <property type="entry name" value="ENDOSOME ANTIGEN-LIKE PROTEIN, PUTATIVE (DUF3444)-RELATED"/>
    <property type="match status" value="1"/>
</dbReference>
<dbReference type="SMART" id="SM00271">
    <property type="entry name" value="DnaJ"/>
    <property type="match status" value="1"/>
</dbReference>
<dbReference type="PANTHER" id="PTHR47374:SF6">
    <property type="entry name" value="ENDOSOME ANTIGEN-LIKE PROTEIN, PUTATIVE (DUF3444)-RELATED"/>
    <property type="match status" value="1"/>
</dbReference>
<dbReference type="RefSeq" id="XP_048138487.1">
    <property type="nucleotide sequence ID" value="XM_048282530.1"/>
</dbReference>
<dbReference type="Pfam" id="PF00226">
    <property type="entry name" value="DnaJ"/>
    <property type="match status" value="1"/>
</dbReference>
<reference evidence="5 6" key="1">
    <citation type="submission" date="2025-04" db="UniProtKB">
        <authorList>
            <consortium name="RefSeq"/>
        </authorList>
    </citation>
    <scope>IDENTIFICATION</scope>
    <source>
        <tissue evidence="9">Leaf</tissue>
    </source>
</reference>
<evidence type="ECO:0000259" key="3">
    <source>
        <dbReference type="PROSITE" id="PS50076"/>
    </source>
</evidence>
<feature type="domain" description="J" evidence="3">
    <location>
        <begin position="66"/>
        <end position="130"/>
    </location>
</feature>